<evidence type="ECO:0000259" key="5">
    <source>
        <dbReference type="Pfam" id="PF02894"/>
    </source>
</evidence>
<accession>C5BYV6</accession>
<reference evidence="7 8" key="1">
    <citation type="journal article" date="2009" name="Stand. Genomic Sci.">
        <title>Complete genome sequence of Beutenbergia cavernae type strain (HKI 0122).</title>
        <authorList>
            <person name="Land M."/>
            <person name="Pukall R."/>
            <person name="Abt B."/>
            <person name="Goker M."/>
            <person name="Rohde M."/>
            <person name="Glavina Del Rio T."/>
            <person name="Tice H."/>
            <person name="Copeland A."/>
            <person name="Cheng J.F."/>
            <person name="Lucas S."/>
            <person name="Chen F."/>
            <person name="Nolan M."/>
            <person name="Bruce D."/>
            <person name="Goodwin L."/>
            <person name="Pitluck S."/>
            <person name="Ivanova N."/>
            <person name="Mavromatis K."/>
            <person name="Ovchinnikova G."/>
            <person name="Pati A."/>
            <person name="Chen A."/>
            <person name="Palaniappan K."/>
            <person name="Hauser L."/>
            <person name="Chang Y.J."/>
            <person name="Jefferies C.C."/>
            <person name="Saunders E."/>
            <person name="Brettin T."/>
            <person name="Detter J.C."/>
            <person name="Han C."/>
            <person name="Chain P."/>
            <person name="Bristow J."/>
            <person name="Eisen J.A."/>
            <person name="Markowitz V."/>
            <person name="Hugenholtz P."/>
            <person name="Kyrpides N.C."/>
            <person name="Klenk H.P."/>
            <person name="Lapidus A."/>
        </authorList>
    </citation>
    <scope>NUCLEOTIDE SEQUENCE [LARGE SCALE GENOMIC DNA]</scope>
    <source>
        <strain evidence="8">ATCC BAA-8 / DSM 12333 / NBRC 16432</strain>
    </source>
</reference>
<keyword evidence="3" id="KW-0520">NAD</keyword>
<evidence type="ECO:0000313" key="8">
    <source>
        <dbReference type="Proteomes" id="UP000007962"/>
    </source>
</evidence>
<dbReference type="PANTHER" id="PTHR43708">
    <property type="entry name" value="CONSERVED EXPRESSED OXIDOREDUCTASE (EUROFUNG)"/>
    <property type="match status" value="1"/>
</dbReference>
<organism evidence="7 8">
    <name type="scientific">Beutenbergia cavernae (strain ATCC BAA-8 / DSM 12333 / CCUG 43141 / JCM 11478 / NBRC 16432 / NCIMB 13614 / HKI 0122)</name>
    <dbReference type="NCBI Taxonomy" id="471853"/>
    <lineage>
        <taxon>Bacteria</taxon>
        <taxon>Bacillati</taxon>
        <taxon>Actinomycetota</taxon>
        <taxon>Actinomycetes</taxon>
        <taxon>Micrococcales</taxon>
        <taxon>Beutenbergiaceae</taxon>
        <taxon>Beutenbergia</taxon>
    </lineage>
</organism>
<evidence type="ECO:0000259" key="4">
    <source>
        <dbReference type="Pfam" id="PF01408"/>
    </source>
</evidence>
<keyword evidence="2" id="KW-0560">Oxidoreductase</keyword>
<evidence type="ECO:0000256" key="2">
    <source>
        <dbReference type="ARBA" id="ARBA00023002"/>
    </source>
</evidence>
<dbReference type="InterPro" id="IPR004104">
    <property type="entry name" value="Gfo/Idh/MocA-like_OxRdtase_C"/>
</dbReference>
<dbReference type="InterPro" id="IPR055170">
    <property type="entry name" value="GFO_IDH_MocA-like_dom"/>
</dbReference>
<sequence length="337" mass="36239">MSAAQRVRVAVVGAGAFAQSHLAAYAHIDRAEVAWVCDPDLEAARRTAERWGVRSVAADLEDVLADDGVDLVDLVTPVALHAPQATSALTAGRSVLCEKPMALDLAEAEAVAAVAASARGELHVKFHQRFDPVHERVRDLLRDGTGAVVAHFTLLGDHLAALRSRTHWRGDPRFTGGGSLFESGSHLLDLAHFWFGPATRVTATVHQLVADNPAKGEDTATVVVEFDGGVVLTLVGFWAAPAWDWRKDVFTADQVQLTVETGRDNVLRRRARDGASEVVAVQEGWFDRSVEASIRHVVECCAGDATPLVTVEDALDSMRTLDAAYTSAREGRTVEVA</sequence>
<dbReference type="Gene3D" id="3.40.50.720">
    <property type="entry name" value="NAD(P)-binding Rossmann-like Domain"/>
    <property type="match status" value="1"/>
</dbReference>
<feature type="domain" description="Gfo/Idh/MocA-like oxidoreductase C-terminal" evidence="5">
    <location>
        <begin position="277"/>
        <end position="336"/>
    </location>
</feature>
<dbReference type="SUPFAM" id="SSF55347">
    <property type="entry name" value="Glyceraldehyde-3-phosphate dehydrogenase-like, C-terminal domain"/>
    <property type="match status" value="1"/>
</dbReference>
<dbReference type="PANTHER" id="PTHR43708:SF5">
    <property type="entry name" value="CONSERVED EXPRESSED OXIDOREDUCTASE (EUROFUNG)-RELATED"/>
    <property type="match status" value="1"/>
</dbReference>
<proteinExistence type="inferred from homology"/>
<dbReference type="STRING" id="471853.Bcav_0803"/>
<dbReference type="GO" id="GO:0016491">
    <property type="term" value="F:oxidoreductase activity"/>
    <property type="evidence" value="ECO:0007669"/>
    <property type="project" value="UniProtKB-KW"/>
</dbReference>
<dbReference type="Pfam" id="PF02894">
    <property type="entry name" value="GFO_IDH_MocA_C"/>
    <property type="match status" value="1"/>
</dbReference>
<dbReference type="Pfam" id="PF22725">
    <property type="entry name" value="GFO_IDH_MocA_C3"/>
    <property type="match status" value="1"/>
</dbReference>
<dbReference type="KEGG" id="bcv:Bcav_0803"/>
<dbReference type="RefSeq" id="WP_012725844.1">
    <property type="nucleotide sequence ID" value="NC_012669.1"/>
</dbReference>
<dbReference type="InterPro" id="IPR036291">
    <property type="entry name" value="NAD(P)-bd_dom_sf"/>
</dbReference>
<dbReference type="HOGENOM" id="CLU_023194_1_3_11"/>
<dbReference type="EMBL" id="CP001618">
    <property type="protein sequence ID" value="ACQ79064.1"/>
    <property type="molecule type" value="Genomic_DNA"/>
</dbReference>
<feature type="domain" description="GFO/IDH/MocA-like oxidoreductase" evidence="6">
    <location>
        <begin position="135"/>
        <end position="244"/>
    </location>
</feature>
<evidence type="ECO:0000259" key="6">
    <source>
        <dbReference type="Pfam" id="PF22725"/>
    </source>
</evidence>
<protein>
    <submittedName>
        <fullName evidence="7">Oxidoreductase domain protein</fullName>
    </submittedName>
</protein>
<feature type="domain" description="Gfo/Idh/MocA-like oxidoreductase N-terminal" evidence="4">
    <location>
        <begin position="7"/>
        <end position="125"/>
    </location>
</feature>
<dbReference type="GO" id="GO:0000166">
    <property type="term" value="F:nucleotide binding"/>
    <property type="evidence" value="ECO:0007669"/>
    <property type="project" value="InterPro"/>
</dbReference>
<dbReference type="InterPro" id="IPR000683">
    <property type="entry name" value="Gfo/Idh/MocA-like_OxRdtase_N"/>
</dbReference>
<dbReference type="InterPro" id="IPR051317">
    <property type="entry name" value="Gfo/Idh/MocA_oxidoreduct"/>
</dbReference>
<gene>
    <name evidence="7" type="ordered locus">Bcav_0803</name>
</gene>
<comment type="similarity">
    <text evidence="1">Belongs to the Gfo/Idh/MocA family.</text>
</comment>
<evidence type="ECO:0000256" key="1">
    <source>
        <dbReference type="ARBA" id="ARBA00010928"/>
    </source>
</evidence>
<dbReference type="SUPFAM" id="SSF51735">
    <property type="entry name" value="NAD(P)-binding Rossmann-fold domains"/>
    <property type="match status" value="1"/>
</dbReference>
<dbReference type="Proteomes" id="UP000007962">
    <property type="component" value="Chromosome"/>
</dbReference>
<dbReference type="Pfam" id="PF01408">
    <property type="entry name" value="GFO_IDH_MocA"/>
    <property type="match status" value="1"/>
</dbReference>
<dbReference type="eggNOG" id="COG0673">
    <property type="taxonomic scope" value="Bacteria"/>
</dbReference>
<dbReference type="Gene3D" id="3.30.360.10">
    <property type="entry name" value="Dihydrodipicolinate Reductase, domain 2"/>
    <property type="match status" value="1"/>
</dbReference>
<evidence type="ECO:0000256" key="3">
    <source>
        <dbReference type="ARBA" id="ARBA00023027"/>
    </source>
</evidence>
<name>C5BYV6_BEUC1</name>
<dbReference type="AlphaFoldDB" id="C5BYV6"/>
<evidence type="ECO:0000313" key="7">
    <source>
        <dbReference type="EMBL" id="ACQ79064.1"/>
    </source>
</evidence>
<keyword evidence="8" id="KW-1185">Reference proteome</keyword>